<dbReference type="Pfam" id="PF02748">
    <property type="entry name" value="PyrI_C"/>
    <property type="match status" value="1"/>
</dbReference>
<dbReference type="NCBIfam" id="NF002063">
    <property type="entry name" value="PRK00893.1-3"/>
    <property type="match status" value="1"/>
</dbReference>
<dbReference type="SUPFAM" id="SSF54893">
    <property type="entry name" value="Aspartate carbamoyltransferase, Regulatory-chain, N-terminal domain"/>
    <property type="match status" value="1"/>
</dbReference>
<dbReference type="InterPro" id="IPR020542">
    <property type="entry name" value="Asp_carbamoyltrfase_reg_C"/>
</dbReference>
<dbReference type="SUPFAM" id="SSF57825">
    <property type="entry name" value="Aspartate carbamoyltransferase, Regulatory-chain, C-terminal domain"/>
    <property type="match status" value="1"/>
</dbReference>
<reference evidence="6" key="1">
    <citation type="journal article" date="2021" name="PeerJ">
        <title>Extensive microbial diversity within the chicken gut microbiome revealed by metagenomics and culture.</title>
        <authorList>
            <person name="Gilroy R."/>
            <person name="Ravi A."/>
            <person name="Getino M."/>
            <person name="Pursley I."/>
            <person name="Horton D.L."/>
            <person name="Alikhan N.F."/>
            <person name="Baker D."/>
            <person name="Gharbi K."/>
            <person name="Hall N."/>
            <person name="Watson M."/>
            <person name="Adriaenssens E.M."/>
            <person name="Foster-Nyarko E."/>
            <person name="Jarju S."/>
            <person name="Secka A."/>
            <person name="Antonio M."/>
            <person name="Oren A."/>
            <person name="Chaudhuri R.R."/>
            <person name="La Ragione R."/>
            <person name="Hildebrand F."/>
            <person name="Pallen M.J."/>
        </authorList>
    </citation>
    <scope>NUCLEOTIDE SEQUENCE</scope>
    <source>
        <strain evidence="6">CHK191-13928</strain>
    </source>
</reference>
<gene>
    <name evidence="6" type="ORF">H9735_04025</name>
</gene>
<dbReference type="InterPro" id="IPR036792">
    <property type="entry name" value="Asp_carbatrfase_reg_C_sf"/>
</dbReference>
<feature type="domain" description="Aspartate carbamoyltransferase regulatory subunit C-terminal" evidence="5">
    <location>
        <begin position="95"/>
        <end position="139"/>
    </location>
</feature>
<reference evidence="6" key="2">
    <citation type="submission" date="2021-04" db="EMBL/GenBank/DDBJ databases">
        <authorList>
            <person name="Gilroy R."/>
        </authorList>
    </citation>
    <scope>NUCLEOTIDE SEQUENCE</scope>
    <source>
        <strain evidence="6">CHK191-13928</strain>
    </source>
</reference>
<feature type="domain" description="Aspartate carbamoyltransferase regulatory subunit N-terminal" evidence="4">
    <location>
        <begin position="1"/>
        <end position="90"/>
    </location>
</feature>
<evidence type="ECO:0000313" key="6">
    <source>
        <dbReference type="EMBL" id="HIX67280.1"/>
    </source>
</evidence>
<dbReference type="GO" id="GO:0009347">
    <property type="term" value="C:aspartate carbamoyltransferase complex"/>
    <property type="evidence" value="ECO:0007669"/>
    <property type="project" value="InterPro"/>
</dbReference>
<evidence type="ECO:0000259" key="4">
    <source>
        <dbReference type="Pfam" id="PF01948"/>
    </source>
</evidence>
<dbReference type="Proteomes" id="UP000886721">
    <property type="component" value="Unassembled WGS sequence"/>
</dbReference>
<dbReference type="Pfam" id="PF01948">
    <property type="entry name" value="PyrI"/>
    <property type="match status" value="1"/>
</dbReference>
<dbReference type="InterPro" id="IPR036793">
    <property type="entry name" value="Asp_carbatrfase_reg_N_sf"/>
</dbReference>
<sequence>MKIDSIKNGIVLDHITAGRGMEIYKSLGLDKLDCSVAIIKNVKSNKMGKKDIIKISDNFEVNFDVLGYIDPDVTVCVIENGGVKSKHKVELPQTITNIAKCKNPRCITSIEQEIDQVFKLVDREKQIYRCIYCESKLKKN</sequence>
<dbReference type="GO" id="GO:0006221">
    <property type="term" value="P:pyrimidine nucleotide biosynthetic process"/>
    <property type="evidence" value="ECO:0007669"/>
    <property type="project" value="UniProtKB-KW"/>
</dbReference>
<organism evidence="6 7">
    <name type="scientific">Candidatus Anaerostipes excrementavium</name>
    <dbReference type="NCBI Taxonomy" id="2838463"/>
    <lineage>
        <taxon>Bacteria</taxon>
        <taxon>Bacillati</taxon>
        <taxon>Bacillota</taxon>
        <taxon>Clostridia</taxon>
        <taxon>Lachnospirales</taxon>
        <taxon>Lachnospiraceae</taxon>
        <taxon>Anaerostipes</taxon>
    </lineage>
</organism>
<dbReference type="GO" id="GO:0046872">
    <property type="term" value="F:metal ion binding"/>
    <property type="evidence" value="ECO:0007669"/>
    <property type="project" value="UniProtKB-KW"/>
</dbReference>
<keyword evidence="3" id="KW-0665">Pyrimidine biosynthesis</keyword>
<keyword evidence="1" id="KW-0479">Metal-binding</keyword>
<evidence type="ECO:0000256" key="3">
    <source>
        <dbReference type="ARBA" id="ARBA00022975"/>
    </source>
</evidence>
<dbReference type="InterPro" id="IPR002801">
    <property type="entry name" value="Asp_carbamoylTrfase_reg"/>
</dbReference>
<proteinExistence type="predicted"/>
<keyword evidence="2" id="KW-0862">Zinc</keyword>
<dbReference type="PANTHER" id="PTHR35805">
    <property type="entry name" value="ASPARTATE CARBAMOYLTRANSFERASE REGULATORY CHAIN"/>
    <property type="match status" value="1"/>
</dbReference>
<comment type="caution">
    <text evidence="6">The sequence shown here is derived from an EMBL/GenBank/DDBJ whole genome shotgun (WGS) entry which is preliminary data.</text>
</comment>
<dbReference type="GO" id="GO:0006207">
    <property type="term" value="P:'de novo' pyrimidine nucleobase biosynthetic process"/>
    <property type="evidence" value="ECO:0007669"/>
    <property type="project" value="InterPro"/>
</dbReference>
<accession>A0A9D1WWE2</accession>
<dbReference type="Gene3D" id="2.30.30.20">
    <property type="entry name" value="Aspartate carbamoyltransferase regulatory subunit, C-terminal domain"/>
    <property type="match status" value="1"/>
</dbReference>
<protein>
    <submittedName>
        <fullName evidence="6">Aspartate carbamoyltransferase regulatory subunit</fullName>
    </submittedName>
</protein>
<name>A0A9D1WWE2_9FIRM</name>
<dbReference type="Gene3D" id="3.30.70.140">
    <property type="entry name" value="Aspartate carbamoyltransferase regulatory subunit, N-terminal domain"/>
    <property type="match status" value="1"/>
</dbReference>
<evidence type="ECO:0000256" key="2">
    <source>
        <dbReference type="ARBA" id="ARBA00022833"/>
    </source>
</evidence>
<dbReference type="EMBL" id="DXEM01000012">
    <property type="protein sequence ID" value="HIX67280.1"/>
    <property type="molecule type" value="Genomic_DNA"/>
</dbReference>
<evidence type="ECO:0000256" key="1">
    <source>
        <dbReference type="ARBA" id="ARBA00022723"/>
    </source>
</evidence>
<dbReference type="InterPro" id="IPR020545">
    <property type="entry name" value="Asp_carbamoyltransf_reg_N"/>
</dbReference>
<evidence type="ECO:0000313" key="7">
    <source>
        <dbReference type="Proteomes" id="UP000886721"/>
    </source>
</evidence>
<dbReference type="PANTHER" id="PTHR35805:SF1">
    <property type="entry name" value="ASPARTATE CARBAMOYLTRANSFERASE REGULATORY CHAIN"/>
    <property type="match status" value="1"/>
</dbReference>
<dbReference type="AlphaFoldDB" id="A0A9D1WWE2"/>
<evidence type="ECO:0000259" key="5">
    <source>
        <dbReference type="Pfam" id="PF02748"/>
    </source>
</evidence>